<dbReference type="GeneID" id="176599"/>
<evidence type="ECO:0000313" key="2">
    <source>
        <dbReference type="EMBL" id="CAB63355.3"/>
    </source>
</evidence>
<protein>
    <submittedName>
        <fullName evidence="2">DUF148 domain-containing protein</fullName>
    </submittedName>
</protein>
<dbReference type="Bgee" id="WBGene00012753">
    <property type="expression patterns" value="Expressed in larva and 3 other cell types or tissues"/>
</dbReference>
<feature type="signal peptide" evidence="1">
    <location>
        <begin position="1"/>
        <end position="18"/>
    </location>
</feature>
<dbReference type="OrthoDB" id="5865060at2759"/>
<proteinExistence type="predicted"/>
<accession>Q9U2I6</accession>
<evidence type="ECO:0000256" key="1">
    <source>
        <dbReference type="SAM" id="SignalP"/>
    </source>
</evidence>
<dbReference type="UCSC" id="Y41C4A.6">
    <property type="organism name" value="c. elegans"/>
</dbReference>
<dbReference type="Proteomes" id="UP000001940">
    <property type="component" value="Chromosome III"/>
</dbReference>
<sequence>MSFYLIIAMVSMVTMSHGAPQLQLGLGNSMMPEVHATALIPMLTGTNVPESEEEIDAPIYDQREVEKIRGIAHNIAENAKNPEKLMPDFMAANPGIMSTMESLKLSDFGKTSTVVPSISTSPGPIFTLANGIPAVGTPGTQSSTTVKA</sequence>
<dbReference type="HOGENOM" id="CLU_1714904_0_0_1"/>
<dbReference type="AGR" id="WB:WBGene00012753"/>
<gene>
    <name evidence="2 4" type="primary">nssp-36</name>
    <name evidence="2" type="ORF">CELE_Y41C4A.6</name>
    <name evidence="4" type="ORF">Y41C4A.6</name>
</gene>
<evidence type="ECO:0000313" key="3">
    <source>
        <dbReference type="Proteomes" id="UP000001940"/>
    </source>
</evidence>
<dbReference type="EMBL" id="BX284603">
    <property type="protein sequence ID" value="CAB63355.3"/>
    <property type="molecule type" value="Genomic_DNA"/>
</dbReference>
<dbReference type="AlphaFoldDB" id="Q9U2I6"/>
<keyword evidence="1" id="KW-0732">Signal</keyword>
<evidence type="ECO:0000313" key="4">
    <source>
        <dbReference type="WormBase" id="Y41C4A.6"/>
    </source>
</evidence>
<dbReference type="PaxDb" id="6239-Y41C4A.6"/>
<organism evidence="2 3">
    <name type="scientific">Caenorhabditis elegans</name>
    <dbReference type="NCBI Taxonomy" id="6239"/>
    <lineage>
        <taxon>Eukaryota</taxon>
        <taxon>Metazoa</taxon>
        <taxon>Ecdysozoa</taxon>
        <taxon>Nematoda</taxon>
        <taxon>Chromadorea</taxon>
        <taxon>Rhabditida</taxon>
        <taxon>Rhabditina</taxon>
        <taxon>Rhabditomorpha</taxon>
        <taxon>Rhabditoidea</taxon>
        <taxon>Rhabditidae</taxon>
        <taxon>Peloderinae</taxon>
        <taxon>Caenorhabditis</taxon>
    </lineage>
</organism>
<dbReference type="InParanoid" id="Q9U2I6"/>
<dbReference type="FunCoup" id="Q9U2I6">
    <property type="interactions" value="811"/>
</dbReference>
<dbReference type="WormBase" id="Y41C4A.6">
    <property type="protein sequence ID" value="CE44301"/>
    <property type="gene ID" value="WBGene00012753"/>
    <property type="gene designation" value="nssp-36"/>
</dbReference>
<keyword evidence="3" id="KW-1185">Reference proteome</keyword>
<name>Q9U2I6_CAEEL</name>
<reference evidence="2 3" key="1">
    <citation type="journal article" date="1998" name="Science">
        <title>Genome sequence of the nematode C. elegans: a platform for investigating biology.</title>
        <authorList>
            <consortium name="The C. elegans sequencing consortium"/>
            <person name="Sulson J.E."/>
            <person name="Waterston R."/>
        </authorList>
    </citation>
    <scope>NUCLEOTIDE SEQUENCE [LARGE SCALE GENOMIC DNA]</scope>
    <source>
        <strain evidence="2 3">Bristol N2</strain>
    </source>
</reference>
<dbReference type="RefSeq" id="NP_001379269.1">
    <property type="nucleotide sequence ID" value="NM_001392213.1"/>
</dbReference>
<dbReference type="eggNOG" id="ENOG502TIA5">
    <property type="taxonomic scope" value="Eukaryota"/>
</dbReference>
<dbReference type="OMA" id="GNSMQPE"/>
<feature type="chain" id="PRO_5004334104" evidence="1">
    <location>
        <begin position="19"/>
        <end position="148"/>
    </location>
</feature>